<dbReference type="CTD" id="55722"/>
<dbReference type="eggNOG" id="ENOG502QV2Y">
    <property type="taxonomic scope" value="Eukaryota"/>
</dbReference>
<feature type="region of interest" description="Disordered" evidence="10">
    <location>
        <begin position="645"/>
        <end position="664"/>
    </location>
</feature>
<dbReference type="STRING" id="28377.ENSACAP00000022201"/>
<dbReference type="InterPro" id="IPR001611">
    <property type="entry name" value="Leu-rich_rpt"/>
</dbReference>
<gene>
    <name evidence="12" type="primary">CEP72</name>
</gene>
<dbReference type="InterPro" id="IPR032675">
    <property type="entry name" value="LRR_dom_sf"/>
</dbReference>
<reference evidence="12 13" key="1">
    <citation type="submission" date="2009-12" db="EMBL/GenBank/DDBJ databases">
        <title>The Genome Sequence of Anolis carolinensis (Green Anole Lizard).</title>
        <authorList>
            <consortium name="The Genome Sequencing Platform"/>
            <person name="Di Palma F."/>
            <person name="Alfoldi J."/>
            <person name="Heiman D."/>
            <person name="Young S."/>
            <person name="Grabherr M."/>
            <person name="Johnson J."/>
            <person name="Lander E.S."/>
            <person name="Lindblad-Toh K."/>
        </authorList>
    </citation>
    <scope>NUCLEOTIDE SEQUENCE [LARGE SCALE GENOMIC DNA]</scope>
    <source>
        <strain evidence="12 13">JBL SC #1</strain>
    </source>
</reference>
<keyword evidence="2" id="KW-0963">Cytoplasm</keyword>
<dbReference type="KEGG" id="acs:100552860"/>
<evidence type="ECO:0000256" key="10">
    <source>
        <dbReference type="SAM" id="MobiDB-lite"/>
    </source>
</evidence>
<dbReference type="PANTHER" id="PTHR23311">
    <property type="entry name" value="HEAT SHOCK REGULATED 2"/>
    <property type="match status" value="1"/>
</dbReference>
<evidence type="ECO:0000256" key="3">
    <source>
        <dbReference type="ARBA" id="ARBA00022614"/>
    </source>
</evidence>
<dbReference type="SMART" id="SM00365">
    <property type="entry name" value="LRR_SD22"/>
    <property type="match status" value="2"/>
</dbReference>
<dbReference type="Bgee" id="ENSACAG00000029204">
    <property type="expression patterns" value="Expressed in forelimb bud and 10 other cell types or tissues"/>
</dbReference>
<evidence type="ECO:0000313" key="13">
    <source>
        <dbReference type="Proteomes" id="UP000001646"/>
    </source>
</evidence>
<dbReference type="InterPro" id="IPR003591">
    <property type="entry name" value="Leu-rich_rpt_typical-subtyp"/>
</dbReference>
<dbReference type="SUPFAM" id="SSF52058">
    <property type="entry name" value="L domain-like"/>
    <property type="match status" value="1"/>
</dbReference>
<evidence type="ECO:0000256" key="9">
    <source>
        <dbReference type="SAM" id="Coils"/>
    </source>
</evidence>
<dbReference type="InParanoid" id="R4GAB0"/>
<reference evidence="12" key="2">
    <citation type="submission" date="2025-08" db="UniProtKB">
        <authorList>
            <consortium name="Ensembl"/>
        </authorList>
    </citation>
    <scope>IDENTIFICATION</scope>
</reference>
<accession>R4GAB0</accession>
<protein>
    <recommendedName>
        <fullName evidence="8">Centrosomal protein of 72 kDa</fullName>
    </recommendedName>
</protein>
<keyword evidence="13" id="KW-1185">Reference proteome</keyword>
<feature type="region of interest" description="Disordered" evidence="10">
    <location>
        <begin position="1"/>
        <end position="20"/>
    </location>
</feature>
<dbReference type="PROSITE" id="PS51450">
    <property type="entry name" value="LRR"/>
    <property type="match status" value="2"/>
</dbReference>
<dbReference type="OrthoDB" id="676979at2759"/>
<evidence type="ECO:0000256" key="7">
    <source>
        <dbReference type="ARBA" id="ARBA00061023"/>
    </source>
</evidence>
<dbReference type="GeneTree" id="ENSGT00530000063884"/>
<dbReference type="Proteomes" id="UP000001646">
    <property type="component" value="Chromosome 6"/>
</dbReference>
<comment type="subcellular location">
    <subcellularLocation>
        <location evidence="1">Cytoplasm</location>
        <location evidence="1">Cytoskeleton</location>
        <location evidence="1">Microtubule organizing center</location>
        <location evidence="1">Centrosome</location>
    </subcellularLocation>
</comment>
<dbReference type="Pfam" id="PF14580">
    <property type="entry name" value="LRR_9"/>
    <property type="match status" value="1"/>
</dbReference>
<evidence type="ECO:0000256" key="1">
    <source>
        <dbReference type="ARBA" id="ARBA00004300"/>
    </source>
</evidence>
<dbReference type="GO" id="GO:0005829">
    <property type="term" value="C:cytosol"/>
    <property type="evidence" value="ECO:0007669"/>
    <property type="project" value="Ensembl"/>
</dbReference>
<name>R4GAB0_ANOCA</name>
<dbReference type="Gene3D" id="3.80.10.10">
    <property type="entry name" value="Ribonuclease Inhibitor"/>
    <property type="match status" value="1"/>
</dbReference>
<evidence type="ECO:0000256" key="6">
    <source>
        <dbReference type="ARBA" id="ARBA00023212"/>
    </source>
</evidence>
<evidence type="ECO:0000259" key="11">
    <source>
        <dbReference type="SMART" id="SM00446"/>
    </source>
</evidence>
<evidence type="ECO:0000256" key="5">
    <source>
        <dbReference type="ARBA" id="ARBA00023054"/>
    </source>
</evidence>
<dbReference type="GO" id="GO:1904779">
    <property type="term" value="P:regulation of protein localization to centrosome"/>
    <property type="evidence" value="ECO:0007669"/>
    <property type="project" value="Ensembl"/>
</dbReference>
<feature type="coiled-coil region" evidence="9">
    <location>
        <begin position="493"/>
        <end position="642"/>
    </location>
</feature>
<keyword evidence="3" id="KW-0433">Leucine-rich repeat</keyword>
<feature type="compositionally biased region" description="Polar residues" evidence="10">
    <location>
        <begin position="652"/>
        <end position="664"/>
    </location>
</feature>
<dbReference type="InterPro" id="IPR003603">
    <property type="entry name" value="U2A'_phosphoprotein32A_C"/>
</dbReference>
<dbReference type="GO" id="GO:0007051">
    <property type="term" value="P:spindle organization"/>
    <property type="evidence" value="ECO:0007669"/>
    <property type="project" value="Ensembl"/>
</dbReference>
<dbReference type="PANTHER" id="PTHR23311:SF7">
    <property type="entry name" value="CENTROSOMAL PROTEIN OF 72 KDA"/>
    <property type="match status" value="1"/>
</dbReference>
<sequence>MRARGAARSPSPSSRCAASSNAFSSGRAHAHYLKMMAADEAPLTEEDVRDRVNLRHQNLADVRSLSLPGTYHEKITNLGNSLKKFVCLKSLDLSRNALTTLEGLQHLTSLEKLNLYFNHISSLSEVFRLHTLTALKDVDLRLNPVVKNESDYRLFVIHMLPNLRQLDDRPVRDSERKASLLHFTTDDACKFKKSALTTKRTEVERSLHPRAEYINVMSKKCLVMDEDDEAVLNLIAKCEWDLNKPRRLTGSSQTNPDVKFHDLKSIYKIEDNTGRHWKTEHSQPQFVLLKKKWKEPLPKDGLSENRNMLSAREGDKEYRNLPNSPILPVTYGPFGQGHEKRKIGVRVAFLEDKPKELLKTDANLKFQDEPEANEKITNYACFTPHPAPPGVSEPLAVSSKATRHNQIAHELEEQIQSDKGNITQGTIQVTNKVPYDAAAMEHLLDLVDKYWNGRKSLHCNHQFLSQAETVFSEVQKSVPTEHQKKSPLEDQNLNNLLLEKKTLEKNLSQQQEDYSDQINNLKADLDNYKKEMEVLKQHLDKLLKENAALKVQNSIIEQNIQKTDTATPEPLQISKLENQNQLLTDENASLKERLQHINKMQELTEMLQESHRTLVSTNERLLKELDETRLRHKAEVEQLRWNYNHLKKTGDTPPSNASNVSNSK</sequence>
<reference evidence="12" key="3">
    <citation type="submission" date="2025-09" db="UniProtKB">
        <authorList>
            <consortium name="Ensembl"/>
        </authorList>
    </citation>
    <scope>IDENTIFICATION</scope>
</reference>
<dbReference type="AlphaFoldDB" id="R4GAB0"/>
<feature type="domain" description="U2A'/phosphoprotein 32 family A C-terminal" evidence="11">
    <location>
        <begin position="149"/>
        <end position="167"/>
    </location>
</feature>
<keyword evidence="6" id="KW-0206">Cytoskeleton</keyword>
<comment type="similarity">
    <text evidence="7">Belongs to the CEP72 family.</text>
</comment>
<dbReference type="SMART" id="SM00369">
    <property type="entry name" value="LRR_TYP"/>
    <property type="match status" value="2"/>
</dbReference>
<dbReference type="GO" id="GO:0034451">
    <property type="term" value="C:centriolar satellite"/>
    <property type="evidence" value="ECO:0007669"/>
    <property type="project" value="Ensembl"/>
</dbReference>
<keyword evidence="5 9" id="KW-0175">Coiled coil</keyword>
<dbReference type="GO" id="GO:0033566">
    <property type="term" value="P:gamma-tubulin complex localization"/>
    <property type="evidence" value="ECO:0007669"/>
    <property type="project" value="Ensembl"/>
</dbReference>
<dbReference type="SMART" id="SM00446">
    <property type="entry name" value="LRRcap"/>
    <property type="match status" value="1"/>
</dbReference>
<dbReference type="InterPro" id="IPR055320">
    <property type="entry name" value="CEP72-like"/>
</dbReference>
<dbReference type="GO" id="GO:0007099">
    <property type="term" value="P:centriole replication"/>
    <property type="evidence" value="ECO:0007669"/>
    <property type="project" value="Ensembl"/>
</dbReference>
<dbReference type="GO" id="GO:0036064">
    <property type="term" value="C:ciliary basal body"/>
    <property type="evidence" value="ECO:0007669"/>
    <property type="project" value="Ensembl"/>
</dbReference>
<dbReference type="Ensembl" id="ENSACAT00000029618.2">
    <property type="protein sequence ID" value="ENSACAP00000022201.1"/>
    <property type="gene ID" value="ENSACAG00000029204.2"/>
</dbReference>
<dbReference type="HOGENOM" id="CLU_027497_0_0_1"/>
<evidence type="ECO:0000313" key="12">
    <source>
        <dbReference type="Ensembl" id="ENSACAP00000022201.1"/>
    </source>
</evidence>
<evidence type="ECO:0000256" key="4">
    <source>
        <dbReference type="ARBA" id="ARBA00022737"/>
    </source>
</evidence>
<dbReference type="FunFam" id="3.80.10.10:FF:000489">
    <property type="entry name" value="Centrosomal protein of 72 kDa"/>
    <property type="match status" value="1"/>
</dbReference>
<evidence type="ECO:0000256" key="2">
    <source>
        <dbReference type="ARBA" id="ARBA00022490"/>
    </source>
</evidence>
<dbReference type="GeneID" id="100552860"/>
<evidence type="ECO:0000256" key="8">
    <source>
        <dbReference type="ARBA" id="ARBA00070210"/>
    </source>
</evidence>
<organism evidence="12 13">
    <name type="scientific">Anolis carolinensis</name>
    <name type="common">Green anole</name>
    <name type="synonym">American chameleon</name>
    <dbReference type="NCBI Taxonomy" id="28377"/>
    <lineage>
        <taxon>Eukaryota</taxon>
        <taxon>Metazoa</taxon>
        <taxon>Chordata</taxon>
        <taxon>Craniata</taxon>
        <taxon>Vertebrata</taxon>
        <taxon>Euteleostomi</taxon>
        <taxon>Lepidosauria</taxon>
        <taxon>Squamata</taxon>
        <taxon>Bifurcata</taxon>
        <taxon>Unidentata</taxon>
        <taxon>Episquamata</taxon>
        <taxon>Toxicofera</taxon>
        <taxon>Iguania</taxon>
        <taxon>Dactyloidae</taxon>
        <taxon>Anolis</taxon>
    </lineage>
</organism>
<keyword evidence="4" id="KW-0677">Repeat</keyword>
<proteinExistence type="inferred from homology"/>
<dbReference type="GO" id="GO:0042802">
    <property type="term" value="F:identical protein binding"/>
    <property type="evidence" value="ECO:0007669"/>
    <property type="project" value="Ensembl"/>
</dbReference>